<dbReference type="Proteomes" id="UP000001611">
    <property type="component" value="Unassembled WGS sequence"/>
</dbReference>
<organism evidence="1 2">
    <name type="scientific">Verticillium dahliae (strain VdLs.17 / ATCC MYA-4575 / FGSC 10137)</name>
    <name type="common">Verticillium wilt</name>
    <dbReference type="NCBI Taxonomy" id="498257"/>
    <lineage>
        <taxon>Eukaryota</taxon>
        <taxon>Fungi</taxon>
        <taxon>Dikarya</taxon>
        <taxon>Ascomycota</taxon>
        <taxon>Pezizomycotina</taxon>
        <taxon>Sordariomycetes</taxon>
        <taxon>Hypocreomycetidae</taxon>
        <taxon>Glomerellales</taxon>
        <taxon>Plectosphaerellaceae</taxon>
        <taxon>Verticillium</taxon>
    </lineage>
</organism>
<proteinExistence type="predicted"/>
<gene>
    <name evidence="1" type="ORF">VDAG_06291</name>
</gene>
<dbReference type="AlphaFoldDB" id="G2X733"/>
<dbReference type="GeneID" id="20707754"/>
<evidence type="ECO:0000313" key="2">
    <source>
        <dbReference type="Proteomes" id="UP000001611"/>
    </source>
</evidence>
<protein>
    <submittedName>
        <fullName evidence="1">Uncharacterized protein</fullName>
    </submittedName>
</protein>
<dbReference type="KEGG" id="vda:VDAG_06291"/>
<sequence length="181" mass="19256">MWLLQGSFGGEAGALELGLCESSDLSPIRAYLVDHMYPDSSYATANGIWSQLSKVEFSLLKPARPTPPRRTDRRSGPVLALVLGLVPGGGASSGGASRPVELAFKRHLIGTRKRNRAGAPAGFRRISARGAVHSIAPVLDNGKNTEIADRMCVFPAAKTSGRVGIDWRRGRSHPLNLAAST</sequence>
<dbReference type="HOGENOM" id="CLU_1490118_0_0_1"/>
<accession>G2X733</accession>
<keyword evidence="2" id="KW-1185">Reference proteome</keyword>
<dbReference type="RefSeq" id="XP_009656964.1">
    <property type="nucleotide sequence ID" value="XM_009658669.1"/>
</dbReference>
<reference evidence="2" key="2">
    <citation type="journal article" date="2011" name="PLoS Pathog.">
        <title>Comparative genomics yields insights into niche adaptation of plant vascular wilt pathogens.</title>
        <authorList>
            <person name="Klosterman S.J."/>
            <person name="Subbarao K.V."/>
            <person name="Kang S."/>
            <person name="Veronese P."/>
            <person name="Gold S.E."/>
            <person name="Thomma B.P.H.J."/>
            <person name="Chen Z."/>
            <person name="Henrissat B."/>
            <person name="Lee Y.-H."/>
            <person name="Park J."/>
            <person name="Garcia-Pedrajas M.D."/>
            <person name="Barbara D.J."/>
            <person name="Anchieta A."/>
            <person name="de Jonge R."/>
            <person name="Santhanam P."/>
            <person name="Maruthachalam K."/>
            <person name="Atallah Z."/>
            <person name="Amyotte S.G."/>
            <person name="Paz Z."/>
            <person name="Inderbitzin P."/>
            <person name="Hayes R.J."/>
            <person name="Heiman D.I."/>
            <person name="Young S."/>
            <person name="Zeng Q."/>
            <person name="Engels R."/>
            <person name="Galagan J."/>
            <person name="Cuomo C.A."/>
            <person name="Dobinson K.F."/>
            <person name="Ma L.-J."/>
        </authorList>
    </citation>
    <scope>NUCLEOTIDE SEQUENCE [LARGE SCALE GENOMIC DNA]</scope>
    <source>
        <strain evidence="2">VdLs.17 / ATCC MYA-4575 / FGSC 10137</strain>
    </source>
</reference>
<reference evidence="1 2" key="1">
    <citation type="submission" date="2008-03" db="EMBL/GenBank/DDBJ databases">
        <title>The Genome Sequence of Verticillium dahliae VdLs.17.</title>
        <authorList>
            <consortium name="The Broad Institute Genome Sequencing Platform"/>
            <person name="Ma L.-J.J."/>
            <person name="Klosterman S.J."/>
            <person name="Subbarao K."/>
            <person name="Dobinson K."/>
            <person name="Veronese P."/>
            <person name="Kang S."/>
            <person name="Gold S.E."/>
            <person name="Young S."/>
            <person name="Jaffe D."/>
            <person name="Gnerre S."/>
            <person name="Berlin A."/>
            <person name="Heiman D."/>
            <person name="Hepburn T."/>
            <person name="Sykes S."/>
            <person name="Alvarado L."/>
            <person name="Kodira C.D."/>
            <person name="Lander E."/>
            <person name="Galagan J."/>
            <person name="Nusbaum C."/>
            <person name="Birren B."/>
        </authorList>
    </citation>
    <scope>NUCLEOTIDE SEQUENCE [LARGE SCALE GENOMIC DNA]</scope>
    <source>
        <strain evidence="2">VdLs.17 / ATCC MYA-4575 / FGSC 10137</strain>
    </source>
</reference>
<evidence type="ECO:0000313" key="1">
    <source>
        <dbReference type="EMBL" id="EGY14801.1"/>
    </source>
</evidence>
<dbReference type="EMBL" id="DS572706">
    <property type="protein sequence ID" value="EGY14801.1"/>
    <property type="molecule type" value="Genomic_DNA"/>
</dbReference>
<dbReference type="InParanoid" id="G2X733"/>
<name>G2X733_VERDV</name>